<evidence type="ECO:0000256" key="1">
    <source>
        <dbReference type="ARBA" id="ARBA00000085"/>
    </source>
</evidence>
<dbReference type="GO" id="GO:0046983">
    <property type="term" value="F:protein dimerization activity"/>
    <property type="evidence" value="ECO:0007669"/>
    <property type="project" value="InterPro"/>
</dbReference>
<dbReference type="CDD" id="cd16917">
    <property type="entry name" value="HATPase_UhpB-NarQ-NarX-like"/>
    <property type="match status" value="1"/>
</dbReference>
<dbReference type="Gene3D" id="3.30.565.10">
    <property type="entry name" value="Histidine kinase-like ATPase, C-terminal domain"/>
    <property type="match status" value="1"/>
</dbReference>
<keyword evidence="8" id="KW-0902">Two-component regulatory system</keyword>
<dbReference type="Gene3D" id="1.20.5.1930">
    <property type="match status" value="1"/>
</dbReference>
<accession>A0A177K8L5</accession>
<gene>
    <name evidence="12" type="ORF">AYL44_11190</name>
</gene>
<dbReference type="OrthoDB" id="227596at2"/>
<dbReference type="AlphaFoldDB" id="A0A177K8L5"/>
<evidence type="ECO:0000256" key="8">
    <source>
        <dbReference type="ARBA" id="ARBA00023012"/>
    </source>
</evidence>
<evidence type="ECO:0000256" key="5">
    <source>
        <dbReference type="ARBA" id="ARBA00022741"/>
    </source>
</evidence>
<keyword evidence="3" id="KW-0597">Phosphoprotein</keyword>
<evidence type="ECO:0000256" key="4">
    <source>
        <dbReference type="ARBA" id="ARBA00022679"/>
    </source>
</evidence>
<evidence type="ECO:0000313" key="13">
    <source>
        <dbReference type="Proteomes" id="UP000076998"/>
    </source>
</evidence>
<evidence type="ECO:0000256" key="3">
    <source>
        <dbReference type="ARBA" id="ARBA00022553"/>
    </source>
</evidence>
<feature type="transmembrane region" description="Helical" evidence="9">
    <location>
        <begin position="137"/>
        <end position="157"/>
    </location>
</feature>
<dbReference type="GO" id="GO:0000155">
    <property type="term" value="F:phosphorelay sensor kinase activity"/>
    <property type="evidence" value="ECO:0007669"/>
    <property type="project" value="InterPro"/>
</dbReference>
<keyword evidence="9" id="KW-0472">Membrane</keyword>
<name>A0A177K8L5_9MICO</name>
<comment type="caution">
    <text evidence="12">The sequence shown here is derived from an EMBL/GenBank/DDBJ whole genome shotgun (WGS) entry which is preliminary data.</text>
</comment>
<keyword evidence="9" id="KW-1133">Transmembrane helix</keyword>
<dbReference type="GO" id="GO:0016020">
    <property type="term" value="C:membrane"/>
    <property type="evidence" value="ECO:0007669"/>
    <property type="project" value="InterPro"/>
</dbReference>
<proteinExistence type="predicted"/>
<evidence type="ECO:0000256" key="6">
    <source>
        <dbReference type="ARBA" id="ARBA00022777"/>
    </source>
</evidence>
<organism evidence="12 13">
    <name type="scientific">Microbacterium oleivorans</name>
    <dbReference type="NCBI Taxonomy" id="273677"/>
    <lineage>
        <taxon>Bacteria</taxon>
        <taxon>Bacillati</taxon>
        <taxon>Actinomycetota</taxon>
        <taxon>Actinomycetes</taxon>
        <taxon>Micrococcales</taxon>
        <taxon>Microbacteriaceae</taxon>
        <taxon>Microbacterium</taxon>
    </lineage>
</organism>
<comment type="catalytic activity">
    <reaction evidence="1">
        <text>ATP + protein L-histidine = ADP + protein N-phospho-L-histidine.</text>
        <dbReference type="EC" id="2.7.13.3"/>
    </reaction>
</comment>
<dbReference type="InterPro" id="IPR050482">
    <property type="entry name" value="Sensor_HK_TwoCompSys"/>
</dbReference>
<evidence type="ECO:0000256" key="2">
    <source>
        <dbReference type="ARBA" id="ARBA00012438"/>
    </source>
</evidence>
<feature type="domain" description="Histidine kinase/HSP90-like ATPase" evidence="10">
    <location>
        <begin position="334"/>
        <end position="422"/>
    </location>
</feature>
<feature type="transmembrane region" description="Helical" evidence="9">
    <location>
        <begin position="64"/>
        <end position="83"/>
    </location>
</feature>
<dbReference type="Pfam" id="PF07730">
    <property type="entry name" value="HisKA_3"/>
    <property type="match status" value="1"/>
</dbReference>
<keyword evidence="6" id="KW-0418">Kinase</keyword>
<feature type="transmembrane region" description="Helical" evidence="9">
    <location>
        <begin position="169"/>
        <end position="192"/>
    </location>
</feature>
<feature type="domain" description="Signal transduction histidine kinase subgroup 3 dimerisation and phosphoacceptor" evidence="11">
    <location>
        <begin position="223"/>
        <end position="286"/>
    </location>
</feature>
<dbReference type="InterPro" id="IPR003594">
    <property type="entry name" value="HATPase_dom"/>
</dbReference>
<evidence type="ECO:0000313" key="12">
    <source>
        <dbReference type="EMBL" id="OAH49417.1"/>
    </source>
</evidence>
<dbReference type="SUPFAM" id="SSF55874">
    <property type="entry name" value="ATPase domain of HSP90 chaperone/DNA topoisomerase II/histidine kinase"/>
    <property type="match status" value="1"/>
</dbReference>
<dbReference type="Proteomes" id="UP000076998">
    <property type="component" value="Unassembled WGS sequence"/>
</dbReference>
<sequence>MTLSTRPDPSAPATVRAPLVLLGTTRASLLFVTTVFIATLIQVLATPTVALWESPDLEWPLPTSIPATYGLLVAGCALQAAALTMFSRRPGTTVVVVVAVHLALAVGLGVPTWVQGMHIVIAGALFLVATRVSTACVVAWCAAVVIAESAVLLWFVLGSGESVTVGIGWVAANVVSLAAPAVAGTALGVWWTTKTRRMQQAREEAELATQEHADRVAEAQQRERARIAQELHDVAGQHLAGLITLTDAALTVAPTRADEALALLQDVRDEGRFAAAGLAGALADLRAGGVAPSGTTRDVRSLDELVAFWRERGATVDATIRGDVDALPAVVSTTAFRCVQEALTNAAKHAPRAPVRIEIVHDADRLVGTVANAAPDHAGQRRAVGLGWGLSGMRERVEILGGTFAAGTDAGGGWTLAFEIPVGSGGTERS</sequence>
<evidence type="ECO:0000256" key="9">
    <source>
        <dbReference type="SAM" id="Phobius"/>
    </source>
</evidence>
<evidence type="ECO:0000256" key="7">
    <source>
        <dbReference type="ARBA" id="ARBA00022840"/>
    </source>
</evidence>
<feature type="transmembrane region" description="Helical" evidence="9">
    <location>
        <begin position="90"/>
        <end position="107"/>
    </location>
</feature>
<keyword evidence="5" id="KW-0547">Nucleotide-binding</keyword>
<keyword evidence="4" id="KW-0808">Transferase</keyword>
<keyword evidence="9" id="KW-0812">Transmembrane</keyword>
<protein>
    <recommendedName>
        <fullName evidence="2">histidine kinase</fullName>
        <ecNumber evidence="2">2.7.13.3</ecNumber>
    </recommendedName>
</protein>
<dbReference type="GO" id="GO:0005524">
    <property type="term" value="F:ATP binding"/>
    <property type="evidence" value="ECO:0007669"/>
    <property type="project" value="UniProtKB-KW"/>
</dbReference>
<dbReference type="InterPro" id="IPR011712">
    <property type="entry name" value="Sig_transdc_His_kin_sub3_dim/P"/>
</dbReference>
<reference evidence="12 13" key="1">
    <citation type="submission" date="2016-02" db="EMBL/GenBank/DDBJ databases">
        <authorList>
            <person name="Wen L."/>
            <person name="He K."/>
            <person name="Yang H."/>
        </authorList>
    </citation>
    <scope>NUCLEOTIDE SEQUENCE [LARGE SCALE GENOMIC DNA]</scope>
    <source>
        <strain evidence="12 13">CD11_3</strain>
    </source>
</reference>
<dbReference type="InterPro" id="IPR036890">
    <property type="entry name" value="HATPase_C_sf"/>
</dbReference>
<dbReference type="EMBL" id="LSTV01000004">
    <property type="protein sequence ID" value="OAH49417.1"/>
    <property type="molecule type" value="Genomic_DNA"/>
</dbReference>
<dbReference type="PANTHER" id="PTHR24421">
    <property type="entry name" value="NITRATE/NITRITE SENSOR PROTEIN NARX-RELATED"/>
    <property type="match status" value="1"/>
</dbReference>
<dbReference type="RefSeq" id="WP_064003370.1">
    <property type="nucleotide sequence ID" value="NZ_LSTV01000004.1"/>
</dbReference>
<dbReference type="Pfam" id="PF02518">
    <property type="entry name" value="HATPase_c"/>
    <property type="match status" value="1"/>
</dbReference>
<evidence type="ECO:0000259" key="11">
    <source>
        <dbReference type="Pfam" id="PF07730"/>
    </source>
</evidence>
<feature type="transmembrane region" description="Helical" evidence="9">
    <location>
        <begin position="29"/>
        <end position="52"/>
    </location>
</feature>
<keyword evidence="7" id="KW-0067">ATP-binding</keyword>
<dbReference type="PANTHER" id="PTHR24421:SF10">
    <property type="entry name" value="NITRATE_NITRITE SENSOR PROTEIN NARQ"/>
    <property type="match status" value="1"/>
</dbReference>
<dbReference type="EC" id="2.7.13.3" evidence="2"/>
<evidence type="ECO:0000259" key="10">
    <source>
        <dbReference type="Pfam" id="PF02518"/>
    </source>
</evidence>